<dbReference type="HOGENOM" id="CLU_090490_0_0_1"/>
<protein>
    <submittedName>
        <fullName evidence="1">Uncharacterized protein</fullName>
    </submittedName>
</protein>
<sequence length="269" mass="28166">MPAYTPPPSSLAGPALDQCAQLAWPEAAGAAVIILAFATALPPDWLLGPSAAKFDFPLVLLGLGQQLGGMGNAVREKFYAVARAAALLRRLAPRAAVIVVDAWDTMVVNGVTASTETLLRRVSRGDRQLLSGECNSWPRCYRPLLAADDAGRRCLGQPGALCFGNSGAYAASAAALVDALLPASVRELRGEGVVASSPVFAPLREQLSLARESLLRRRILLLESPAAGPCALRSLGHALDSARRSCLAQSACRKKFNLAPAASPHAQIP</sequence>
<dbReference type="KEGG" id="ehx:EMIHUDRAFT_113944"/>
<dbReference type="PaxDb" id="2903-EOD28964"/>
<name>A0A0D3JZM9_EMIH1</name>
<dbReference type="RefSeq" id="XP_005781393.1">
    <property type="nucleotide sequence ID" value="XM_005781336.1"/>
</dbReference>
<accession>A0A0D3JZM9</accession>
<dbReference type="EnsemblProtists" id="EOD28964">
    <property type="protein sequence ID" value="EOD28964"/>
    <property type="gene ID" value="EMIHUDRAFT_113944"/>
</dbReference>
<proteinExistence type="predicted"/>
<dbReference type="GeneID" id="17274509"/>
<keyword evidence="2" id="KW-1185">Reference proteome</keyword>
<dbReference type="Proteomes" id="UP000013827">
    <property type="component" value="Unassembled WGS sequence"/>
</dbReference>
<evidence type="ECO:0000313" key="1">
    <source>
        <dbReference type="EnsemblProtists" id="EOD28964"/>
    </source>
</evidence>
<dbReference type="AlphaFoldDB" id="A0A0D3JZM9"/>
<organism evidence="1 2">
    <name type="scientific">Emiliania huxleyi (strain CCMP1516)</name>
    <dbReference type="NCBI Taxonomy" id="280463"/>
    <lineage>
        <taxon>Eukaryota</taxon>
        <taxon>Haptista</taxon>
        <taxon>Haptophyta</taxon>
        <taxon>Prymnesiophyceae</taxon>
        <taxon>Isochrysidales</taxon>
        <taxon>Noelaerhabdaceae</taxon>
        <taxon>Emiliania</taxon>
    </lineage>
</organism>
<reference evidence="2" key="1">
    <citation type="journal article" date="2013" name="Nature">
        <title>Pan genome of the phytoplankton Emiliania underpins its global distribution.</title>
        <authorList>
            <person name="Read B.A."/>
            <person name="Kegel J."/>
            <person name="Klute M.J."/>
            <person name="Kuo A."/>
            <person name="Lefebvre S.C."/>
            <person name="Maumus F."/>
            <person name="Mayer C."/>
            <person name="Miller J."/>
            <person name="Monier A."/>
            <person name="Salamov A."/>
            <person name="Young J."/>
            <person name="Aguilar M."/>
            <person name="Claverie J.M."/>
            <person name="Frickenhaus S."/>
            <person name="Gonzalez K."/>
            <person name="Herman E.K."/>
            <person name="Lin Y.C."/>
            <person name="Napier J."/>
            <person name="Ogata H."/>
            <person name="Sarno A.F."/>
            <person name="Shmutz J."/>
            <person name="Schroeder D."/>
            <person name="de Vargas C."/>
            <person name="Verret F."/>
            <person name="von Dassow P."/>
            <person name="Valentin K."/>
            <person name="Van de Peer Y."/>
            <person name="Wheeler G."/>
            <person name="Dacks J.B."/>
            <person name="Delwiche C.F."/>
            <person name="Dyhrman S.T."/>
            <person name="Glockner G."/>
            <person name="John U."/>
            <person name="Richards T."/>
            <person name="Worden A.Z."/>
            <person name="Zhang X."/>
            <person name="Grigoriev I.V."/>
            <person name="Allen A.E."/>
            <person name="Bidle K."/>
            <person name="Borodovsky M."/>
            <person name="Bowler C."/>
            <person name="Brownlee C."/>
            <person name="Cock J.M."/>
            <person name="Elias M."/>
            <person name="Gladyshev V.N."/>
            <person name="Groth M."/>
            <person name="Guda C."/>
            <person name="Hadaegh A."/>
            <person name="Iglesias-Rodriguez M.D."/>
            <person name="Jenkins J."/>
            <person name="Jones B.M."/>
            <person name="Lawson T."/>
            <person name="Leese F."/>
            <person name="Lindquist E."/>
            <person name="Lobanov A."/>
            <person name="Lomsadze A."/>
            <person name="Malik S.B."/>
            <person name="Marsh M.E."/>
            <person name="Mackinder L."/>
            <person name="Mock T."/>
            <person name="Mueller-Roeber B."/>
            <person name="Pagarete A."/>
            <person name="Parker M."/>
            <person name="Probert I."/>
            <person name="Quesneville H."/>
            <person name="Raines C."/>
            <person name="Rensing S.A."/>
            <person name="Riano-Pachon D.M."/>
            <person name="Richier S."/>
            <person name="Rokitta S."/>
            <person name="Shiraiwa Y."/>
            <person name="Soanes D.M."/>
            <person name="van der Giezen M."/>
            <person name="Wahlund T.M."/>
            <person name="Williams B."/>
            <person name="Wilson W."/>
            <person name="Wolfe G."/>
            <person name="Wurch L.L."/>
        </authorList>
    </citation>
    <scope>NUCLEOTIDE SEQUENCE</scope>
</reference>
<reference evidence="1" key="2">
    <citation type="submission" date="2024-10" db="UniProtKB">
        <authorList>
            <consortium name="EnsemblProtists"/>
        </authorList>
    </citation>
    <scope>IDENTIFICATION</scope>
</reference>
<evidence type="ECO:0000313" key="2">
    <source>
        <dbReference type="Proteomes" id="UP000013827"/>
    </source>
</evidence>